<evidence type="ECO:0000256" key="9">
    <source>
        <dbReference type="ARBA" id="ARBA00023201"/>
    </source>
</evidence>
<feature type="transmembrane region" description="Helical" evidence="10">
    <location>
        <begin position="411"/>
        <end position="434"/>
    </location>
</feature>
<dbReference type="Gene3D" id="6.10.140.1330">
    <property type="match status" value="1"/>
</dbReference>
<keyword evidence="3 10" id="KW-1003">Cell membrane</keyword>
<dbReference type="GO" id="GO:0051453">
    <property type="term" value="P:regulation of intracellular pH"/>
    <property type="evidence" value="ECO:0007669"/>
    <property type="project" value="TreeGrafter"/>
</dbReference>
<comment type="caution">
    <text evidence="12">The sequence shown here is derived from an EMBL/GenBank/DDBJ whole genome shotgun (WGS) entry which is preliminary data.</text>
</comment>
<dbReference type="GO" id="GO:0005886">
    <property type="term" value="C:plasma membrane"/>
    <property type="evidence" value="ECO:0007669"/>
    <property type="project" value="UniProtKB-SubCell"/>
</dbReference>
<evidence type="ECO:0000259" key="11">
    <source>
        <dbReference type="Pfam" id="PF00999"/>
    </source>
</evidence>
<dbReference type="GO" id="GO:0015385">
    <property type="term" value="F:sodium:proton antiporter activity"/>
    <property type="evidence" value="ECO:0007669"/>
    <property type="project" value="InterPro"/>
</dbReference>
<keyword evidence="5 10" id="KW-1133">Transmembrane helix</keyword>
<evidence type="ECO:0000256" key="6">
    <source>
        <dbReference type="ARBA" id="ARBA00023053"/>
    </source>
</evidence>
<evidence type="ECO:0000256" key="2">
    <source>
        <dbReference type="ARBA" id="ARBA00022448"/>
    </source>
</evidence>
<dbReference type="Proteomes" id="UP001161325">
    <property type="component" value="Unassembled WGS sequence"/>
</dbReference>
<dbReference type="EMBL" id="BRXS01000005">
    <property type="protein sequence ID" value="GLC26909.1"/>
    <property type="molecule type" value="Genomic_DNA"/>
</dbReference>
<feature type="transmembrane region" description="Helical" evidence="10">
    <location>
        <begin position="252"/>
        <end position="276"/>
    </location>
</feature>
<keyword evidence="4 10" id="KW-0812">Transmembrane</keyword>
<feature type="transmembrane region" description="Helical" evidence="10">
    <location>
        <begin position="115"/>
        <end position="135"/>
    </location>
</feature>
<evidence type="ECO:0000313" key="13">
    <source>
        <dbReference type="Proteomes" id="UP001161325"/>
    </source>
</evidence>
<organism evidence="12 13">
    <name type="scientific">Roseisolibacter agri</name>
    <dbReference type="NCBI Taxonomy" id="2014610"/>
    <lineage>
        <taxon>Bacteria</taxon>
        <taxon>Pseudomonadati</taxon>
        <taxon>Gemmatimonadota</taxon>
        <taxon>Gemmatimonadia</taxon>
        <taxon>Gemmatimonadales</taxon>
        <taxon>Gemmatimonadaceae</taxon>
        <taxon>Roseisolibacter</taxon>
    </lineage>
</organism>
<keyword evidence="2 10" id="KW-0813">Transport</keyword>
<evidence type="ECO:0000256" key="4">
    <source>
        <dbReference type="ARBA" id="ARBA00022692"/>
    </source>
</evidence>
<keyword evidence="8 10" id="KW-0472">Membrane</keyword>
<evidence type="ECO:0000313" key="12">
    <source>
        <dbReference type="EMBL" id="GLC26909.1"/>
    </source>
</evidence>
<name>A0AA37VFI3_9BACT</name>
<gene>
    <name evidence="12" type="ORF">rosag_34220</name>
</gene>
<feature type="transmembrane region" description="Helical" evidence="10">
    <location>
        <begin position="331"/>
        <end position="355"/>
    </location>
</feature>
<dbReference type="PANTHER" id="PTHR10110">
    <property type="entry name" value="SODIUM/HYDROGEN EXCHANGER"/>
    <property type="match status" value="1"/>
</dbReference>
<keyword evidence="10" id="KW-0050">Antiport</keyword>
<evidence type="ECO:0000256" key="3">
    <source>
        <dbReference type="ARBA" id="ARBA00022475"/>
    </source>
</evidence>
<feature type="transmembrane region" description="Helical" evidence="10">
    <location>
        <begin position="212"/>
        <end position="231"/>
    </location>
</feature>
<dbReference type="PANTHER" id="PTHR10110:SF86">
    <property type="entry name" value="SODIUM_HYDROGEN EXCHANGER 7"/>
    <property type="match status" value="1"/>
</dbReference>
<reference evidence="12" key="1">
    <citation type="submission" date="2022-08" db="EMBL/GenBank/DDBJ databases">
        <title>Draft genome sequencing of Roseisolibacter agri AW1220.</title>
        <authorList>
            <person name="Tobiishi Y."/>
            <person name="Tonouchi A."/>
        </authorList>
    </citation>
    <scope>NUCLEOTIDE SEQUENCE</scope>
    <source>
        <strain evidence="12">AW1220</strain>
    </source>
</reference>
<comment type="function">
    <text evidence="10">Na(+)/H(+) antiporter that extrudes sodium in exchange for external protons.</text>
</comment>
<dbReference type="AlphaFoldDB" id="A0AA37VFI3"/>
<dbReference type="InterPro" id="IPR004705">
    <property type="entry name" value="Cation/H_exchanger_CPA1_bac"/>
</dbReference>
<feature type="transmembrane region" description="Helical" evidence="10">
    <location>
        <begin position="31"/>
        <end position="51"/>
    </location>
</feature>
<keyword evidence="7 10" id="KW-0406">Ion transport</keyword>
<feature type="transmembrane region" description="Helical" evidence="10">
    <location>
        <begin position="296"/>
        <end position="319"/>
    </location>
</feature>
<dbReference type="NCBIfam" id="TIGR00831">
    <property type="entry name" value="a_cpa1"/>
    <property type="match status" value="1"/>
</dbReference>
<evidence type="ECO:0000256" key="7">
    <source>
        <dbReference type="ARBA" id="ARBA00023065"/>
    </source>
</evidence>
<feature type="transmembrane region" description="Helical" evidence="10">
    <location>
        <begin position="141"/>
        <end position="164"/>
    </location>
</feature>
<keyword evidence="9 10" id="KW-0739">Sodium transport</keyword>
<feature type="domain" description="Cation/H+ exchanger transmembrane" evidence="11">
    <location>
        <begin position="44"/>
        <end position="435"/>
    </location>
</feature>
<comment type="subcellular location">
    <subcellularLocation>
        <location evidence="1 10">Cell membrane</location>
        <topology evidence="1 10">Multi-pass membrane protein</topology>
    </subcellularLocation>
</comment>
<proteinExistence type="inferred from homology"/>
<evidence type="ECO:0000256" key="1">
    <source>
        <dbReference type="ARBA" id="ARBA00004651"/>
    </source>
</evidence>
<dbReference type="InterPro" id="IPR018422">
    <property type="entry name" value="Cation/H_exchanger_CPA1"/>
</dbReference>
<feature type="transmembrane region" description="Helical" evidence="10">
    <location>
        <begin position="60"/>
        <end position="78"/>
    </location>
</feature>
<feature type="transmembrane region" description="Helical" evidence="10">
    <location>
        <begin position="84"/>
        <end position="103"/>
    </location>
</feature>
<dbReference type="InterPro" id="IPR006153">
    <property type="entry name" value="Cation/H_exchanger_TM"/>
</dbReference>
<keyword evidence="6 10" id="KW-0915">Sodium</keyword>
<evidence type="ECO:0000256" key="8">
    <source>
        <dbReference type="ARBA" id="ARBA00023136"/>
    </source>
</evidence>
<comment type="similarity">
    <text evidence="10">Belongs to the monovalent cation:proton antiporter 1 (CPA1) transporter (TC 2.A.36) family.</text>
</comment>
<evidence type="ECO:0000256" key="5">
    <source>
        <dbReference type="ARBA" id="ARBA00022989"/>
    </source>
</evidence>
<protein>
    <submittedName>
        <fullName evidence="12">Na+/H+ antiporter</fullName>
    </submittedName>
</protein>
<keyword evidence="13" id="KW-1185">Reference proteome</keyword>
<dbReference type="GO" id="GO:0015386">
    <property type="term" value="F:potassium:proton antiporter activity"/>
    <property type="evidence" value="ECO:0007669"/>
    <property type="project" value="TreeGrafter"/>
</dbReference>
<dbReference type="GO" id="GO:0098719">
    <property type="term" value="P:sodium ion import across plasma membrane"/>
    <property type="evidence" value="ECO:0007669"/>
    <property type="project" value="TreeGrafter"/>
</dbReference>
<feature type="transmembrane region" description="Helical" evidence="10">
    <location>
        <begin position="185"/>
        <end position="206"/>
    </location>
</feature>
<sequence>MADGTGRVEIVHAARPSFGPPSAAPSDMPHFPPIVLAIAFAAIVVAVTALGRRLPVPPPILQVAAGFLVGLVPGMTIPRLEPDIVFFVFLPPVLWAAAFFTSLRDFNANRRPIGLLAIGLVLATSVAVAVAARALFPGMSWAVAIALGAIVSPPDAVAAAAIVSRLPVPRRVIVILEGESLVNDASALILYRSAVAAAVTGVFSWGESIVRFFVDAGVGVAIGILIAWLVLRAIRWSRDVMAETLLTLAAPYVAWVAAETLHVSAVLACVAGGLFLRQHFSNAVAPLSRLQNRSVWDLAIFVLNAAIFLLLGVQCRALLTEVPAGTLGSVVRAGVVIGVVAIVVRLLWVPIATYAPRLLSRRIRRDDPAPAWRPVFLVAWTSMRGIVSMATALALPLVLADGTPFPYRREIVLVTMCVIVLTLVVQGLTLAPLIRAFAFVPEKTHHTEARVARLEAARRGAETLEDLSREPWVDARDVEWLRGELRDRLRLLEHHAGEPEGRRRLRTEMMRAERRMLVRLRNEGAISDEVLRELEQELDFEAVRVGAGDDR</sequence>
<feature type="transmembrane region" description="Helical" evidence="10">
    <location>
        <begin position="375"/>
        <end position="399"/>
    </location>
</feature>
<evidence type="ECO:0000256" key="10">
    <source>
        <dbReference type="RuleBase" id="RU366002"/>
    </source>
</evidence>
<dbReference type="Pfam" id="PF00999">
    <property type="entry name" value="Na_H_Exchanger"/>
    <property type="match status" value="1"/>
</dbReference>
<accession>A0AA37VFI3</accession>